<dbReference type="PATRIC" id="fig|947033.5.peg.646"/>
<evidence type="ECO:0008006" key="8">
    <source>
        <dbReference type="Google" id="ProtNLM"/>
    </source>
</evidence>
<sequence>MSIIDKILGKPLSLRARKSQELSILTGVPALGLDALSSTAYGPEAALAILLPAGVFGLHHFFAISLLVVVVLLSLYFSYMQTTAAYPNGGGAYVVASDNLGKKYGLGAAISLILDYLLNVTVGISAGVGAIVSAIPALHPYTLTLCLVILLMLTLINLRGIRESGTLFVIPVIYFYSVHINYSAYWIRASLDKWWTSTTCA</sequence>
<proteinExistence type="predicted"/>
<feature type="transmembrane region" description="Helical" evidence="5">
    <location>
        <begin position="112"/>
        <end position="135"/>
    </location>
</feature>
<comment type="caution">
    <text evidence="6">The sequence shown here is derived from an EMBL/GenBank/DDBJ whole genome shotgun (WGS) entry which is preliminary data.</text>
</comment>
<comment type="subcellular location">
    <subcellularLocation>
        <location evidence="1">Membrane</location>
        <topology evidence="1">Multi-pass membrane protein</topology>
    </subcellularLocation>
</comment>
<evidence type="ECO:0000256" key="3">
    <source>
        <dbReference type="ARBA" id="ARBA00022989"/>
    </source>
</evidence>
<organism evidence="6 7">
    <name type="scientific">Legionella steelei</name>
    <dbReference type="NCBI Taxonomy" id="947033"/>
    <lineage>
        <taxon>Bacteria</taxon>
        <taxon>Pseudomonadati</taxon>
        <taxon>Pseudomonadota</taxon>
        <taxon>Gammaproteobacteria</taxon>
        <taxon>Legionellales</taxon>
        <taxon>Legionellaceae</taxon>
        <taxon>Legionella</taxon>
    </lineage>
</organism>
<dbReference type="AlphaFoldDB" id="A0A0W0ZNA3"/>
<evidence type="ECO:0000313" key="6">
    <source>
        <dbReference type="EMBL" id="KTD70456.1"/>
    </source>
</evidence>
<evidence type="ECO:0000313" key="7">
    <source>
        <dbReference type="Proteomes" id="UP000054926"/>
    </source>
</evidence>
<accession>A0A0W0ZNA3</accession>
<name>A0A0W0ZNA3_9GAMM</name>
<feature type="transmembrane region" description="Helical" evidence="5">
    <location>
        <begin position="141"/>
        <end position="158"/>
    </location>
</feature>
<dbReference type="InterPro" id="IPR002293">
    <property type="entry name" value="AA/rel_permease1"/>
</dbReference>
<dbReference type="EMBL" id="LNYY01000009">
    <property type="protein sequence ID" value="KTD70456.1"/>
    <property type="molecule type" value="Genomic_DNA"/>
</dbReference>
<evidence type="ECO:0000256" key="2">
    <source>
        <dbReference type="ARBA" id="ARBA00022692"/>
    </source>
</evidence>
<dbReference type="Pfam" id="PF13520">
    <property type="entry name" value="AA_permease_2"/>
    <property type="match status" value="1"/>
</dbReference>
<feature type="transmembrane region" description="Helical" evidence="5">
    <location>
        <begin position="47"/>
        <end position="77"/>
    </location>
</feature>
<dbReference type="Gene3D" id="1.20.1740.10">
    <property type="entry name" value="Amino acid/polyamine transporter I"/>
    <property type="match status" value="1"/>
</dbReference>
<keyword evidence="2 5" id="KW-0812">Transmembrane</keyword>
<dbReference type="STRING" id="947033.Lste_0607"/>
<dbReference type="PANTHER" id="PTHR47704">
    <property type="entry name" value="POTASSIUM TRANSPORTER KIMA"/>
    <property type="match status" value="1"/>
</dbReference>
<keyword evidence="4 5" id="KW-0472">Membrane</keyword>
<dbReference type="InterPro" id="IPR053153">
    <property type="entry name" value="APC_K+_Transporter"/>
</dbReference>
<dbReference type="PANTHER" id="PTHR47704:SF1">
    <property type="entry name" value="POTASSIUM TRANSPORTER KIMA"/>
    <property type="match status" value="1"/>
</dbReference>
<evidence type="ECO:0000256" key="4">
    <source>
        <dbReference type="ARBA" id="ARBA00023136"/>
    </source>
</evidence>
<dbReference type="Proteomes" id="UP000054926">
    <property type="component" value="Unassembled WGS sequence"/>
</dbReference>
<feature type="transmembrane region" description="Helical" evidence="5">
    <location>
        <begin position="165"/>
        <end position="187"/>
    </location>
</feature>
<evidence type="ECO:0000256" key="1">
    <source>
        <dbReference type="ARBA" id="ARBA00004141"/>
    </source>
</evidence>
<evidence type="ECO:0000256" key="5">
    <source>
        <dbReference type="SAM" id="Phobius"/>
    </source>
</evidence>
<gene>
    <name evidence="6" type="ORF">Lste_0607</name>
</gene>
<dbReference type="GO" id="GO:0016020">
    <property type="term" value="C:membrane"/>
    <property type="evidence" value="ECO:0007669"/>
    <property type="project" value="UniProtKB-SubCell"/>
</dbReference>
<protein>
    <recommendedName>
        <fullName evidence="8">Aminoacid/polyamine transporter</fullName>
    </recommendedName>
</protein>
<keyword evidence="7" id="KW-1185">Reference proteome</keyword>
<dbReference type="GO" id="GO:0022857">
    <property type="term" value="F:transmembrane transporter activity"/>
    <property type="evidence" value="ECO:0007669"/>
    <property type="project" value="InterPro"/>
</dbReference>
<reference evidence="6 7" key="1">
    <citation type="submission" date="2015-11" db="EMBL/GenBank/DDBJ databases">
        <title>Genomic analysis of 38 Legionella species identifies large and diverse effector repertoires.</title>
        <authorList>
            <person name="Burstein D."/>
            <person name="Amaro F."/>
            <person name="Zusman T."/>
            <person name="Lifshitz Z."/>
            <person name="Cohen O."/>
            <person name="Gilbert J.A."/>
            <person name="Pupko T."/>
            <person name="Shuman H.A."/>
            <person name="Segal G."/>
        </authorList>
    </citation>
    <scope>NUCLEOTIDE SEQUENCE [LARGE SCALE GENOMIC DNA]</scope>
    <source>
        <strain evidence="6 7">IMVS3376</strain>
    </source>
</reference>
<keyword evidence="3 5" id="KW-1133">Transmembrane helix</keyword>